<comment type="function">
    <text evidence="10">Promotes RNA polymerase assembly. Latches the N- and C-terminal regions of the beta' subunit thereby facilitating its interaction with the beta and alpha subunits.</text>
</comment>
<dbReference type="PANTHER" id="PTHR34476">
    <property type="entry name" value="DNA-DIRECTED RNA POLYMERASE SUBUNIT OMEGA"/>
    <property type="match status" value="1"/>
</dbReference>
<evidence type="ECO:0000256" key="9">
    <source>
        <dbReference type="ARBA" id="ARBA00048552"/>
    </source>
</evidence>
<organism evidence="11 12">
    <name type="scientific">Fodinisporobacter ferrooxydans</name>
    <dbReference type="NCBI Taxonomy" id="2901836"/>
    <lineage>
        <taxon>Bacteria</taxon>
        <taxon>Bacillati</taxon>
        <taxon>Bacillota</taxon>
        <taxon>Bacilli</taxon>
        <taxon>Bacillales</taxon>
        <taxon>Alicyclobacillaceae</taxon>
        <taxon>Fodinisporobacter</taxon>
    </lineage>
</organism>
<dbReference type="InterPro" id="IPR003716">
    <property type="entry name" value="DNA-dir_RNA_pol_omega"/>
</dbReference>
<proteinExistence type="inferred from homology"/>
<dbReference type="NCBIfam" id="TIGR00690">
    <property type="entry name" value="rpoZ"/>
    <property type="match status" value="1"/>
</dbReference>
<comment type="catalytic activity">
    <reaction evidence="9 10">
        <text>RNA(n) + a ribonucleoside 5'-triphosphate = RNA(n+1) + diphosphate</text>
        <dbReference type="Rhea" id="RHEA:21248"/>
        <dbReference type="Rhea" id="RHEA-COMP:14527"/>
        <dbReference type="Rhea" id="RHEA-COMP:17342"/>
        <dbReference type="ChEBI" id="CHEBI:33019"/>
        <dbReference type="ChEBI" id="CHEBI:61557"/>
        <dbReference type="ChEBI" id="CHEBI:140395"/>
        <dbReference type="EC" id="2.7.7.6"/>
    </reaction>
</comment>
<evidence type="ECO:0000256" key="7">
    <source>
        <dbReference type="ARBA" id="ARBA00023163"/>
    </source>
</evidence>
<comment type="subunit">
    <text evidence="10">The RNAP catalytic core consists of 2 alpha, 1 beta, 1 beta' and 1 omega subunit. When a sigma factor is associated with the core the holoenzyme is formed, which can initiate transcription.</text>
</comment>
<sequence length="68" mass="7638">MLYPSIDRLVELSDSKYSLVVAAAKRARMLQEGAQKKIDSTKSKNVSVALQEIATQKIRFVRTKEGIK</sequence>
<keyword evidence="12" id="KW-1185">Reference proteome</keyword>
<dbReference type="Proteomes" id="UP000830167">
    <property type="component" value="Chromosome"/>
</dbReference>
<dbReference type="PANTHER" id="PTHR34476:SF1">
    <property type="entry name" value="DNA-DIRECTED RNA POLYMERASE SUBUNIT OMEGA"/>
    <property type="match status" value="1"/>
</dbReference>
<dbReference type="HAMAP" id="MF_00366">
    <property type="entry name" value="RNApol_bact_RpoZ"/>
    <property type="match status" value="1"/>
</dbReference>
<evidence type="ECO:0000313" key="12">
    <source>
        <dbReference type="Proteomes" id="UP000830167"/>
    </source>
</evidence>
<dbReference type="SUPFAM" id="SSF63562">
    <property type="entry name" value="RPB6/omega subunit-like"/>
    <property type="match status" value="1"/>
</dbReference>
<evidence type="ECO:0000256" key="2">
    <source>
        <dbReference type="ARBA" id="ARBA00012418"/>
    </source>
</evidence>
<keyword evidence="4 10" id="KW-0240">DNA-directed RNA polymerase</keyword>
<dbReference type="Pfam" id="PF01192">
    <property type="entry name" value="RNA_pol_Rpb6"/>
    <property type="match status" value="1"/>
</dbReference>
<evidence type="ECO:0000256" key="6">
    <source>
        <dbReference type="ARBA" id="ARBA00022695"/>
    </source>
</evidence>
<dbReference type="RefSeq" id="WP_347435880.1">
    <property type="nucleotide sequence ID" value="NZ_CP089291.1"/>
</dbReference>
<dbReference type="EMBL" id="CP089291">
    <property type="protein sequence ID" value="UOF89196.1"/>
    <property type="molecule type" value="Genomic_DNA"/>
</dbReference>
<dbReference type="InterPro" id="IPR006110">
    <property type="entry name" value="Pol_omega/Rpo6/RPB6"/>
</dbReference>
<dbReference type="SMART" id="SM01409">
    <property type="entry name" value="RNA_pol_Rpb6"/>
    <property type="match status" value="1"/>
</dbReference>
<keyword evidence="5 10" id="KW-0808">Transferase</keyword>
<evidence type="ECO:0000256" key="4">
    <source>
        <dbReference type="ARBA" id="ARBA00022478"/>
    </source>
</evidence>
<gene>
    <name evidence="10 11" type="primary">rpoZ</name>
    <name evidence="11" type="ORF">LSG31_14900</name>
</gene>
<name>A0ABY4CIX5_9BACL</name>
<evidence type="ECO:0000256" key="1">
    <source>
        <dbReference type="ARBA" id="ARBA00006711"/>
    </source>
</evidence>
<dbReference type="GO" id="GO:0003899">
    <property type="term" value="F:DNA-directed RNA polymerase activity"/>
    <property type="evidence" value="ECO:0007669"/>
    <property type="project" value="UniProtKB-EC"/>
</dbReference>
<reference evidence="11" key="1">
    <citation type="submission" date="2021-12" db="EMBL/GenBank/DDBJ databases">
        <title>Alicyclobacillaceae gen. nov., sp. nov., isolated from chalcocite enrichment system.</title>
        <authorList>
            <person name="Jiang Z."/>
        </authorList>
    </citation>
    <scope>NUCLEOTIDE SEQUENCE</scope>
    <source>
        <strain evidence="11">MYW30-H2</strain>
    </source>
</reference>
<keyword evidence="7 10" id="KW-0804">Transcription</keyword>
<protein>
    <recommendedName>
        <fullName evidence="3 10">DNA-directed RNA polymerase subunit omega</fullName>
        <shortName evidence="10">RNAP omega subunit</shortName>
        <ecNumber evidence="2 10">2.7.7.6</ecNumber>
    </recommendedName>
    <alternativeName>
        <fullName evidence="10">RNA polymerase omega subunit</fullName>
    </alternativeName>
    <alternativeName>
        <fullName evidence="8 10">Transcriptase subunit omega</fullName>
    </alternativeName>
</protein>
<dbReference type="EC" id="2.7.7.6" evidence="2 10"/>
<comment type="similarity">
    <text evidence="1 10">Belongs to the RNA polymerase subunit omega family.</text>
</comment>
<evidence type="ECO:0000256" key="5">
    <source>
        <dbReference type="ARBA" id="ARBA00022679"/>
    </source>
</evidence>
<accession>A0ABY4CIX5</accession>
<keyword evidence="6 10" id="KW-0548">Nucleotidyltransferase</keyword>
<dbReference type="GO" id="GO:0000428">
    <property type="term" value="C:DNA-directed RNA polymerase complex"/>
    <property type="evidence" value="ECO:0007669"/>
    <property type="project" value="UniProtKB-KW"/>
</dbReference>
<dbReference type="Gene3D" id="3.90.940.10">
    <property type="match status" value="1"/>
</dbReference>
<dbReference type="InterPro" id="IPR036161">
    <property type="entry name" value="RPB6/omega-like_sf"/>
</dbReference>
<evidence type="ECO:0000313" key="11">
    <source>
        <dbReference type="EMBL" id="UOF89196.1"/>
    </source>
</evidence>
<evidence type="ECO:0000256" key="8">
    <source>
        <dbReference type="ARBA" id="ARBA00029924"/>
    </source>
</evidence>
<evidence type="ECO:0000256" key="3">
    <source>
        <dbReference type="ARBA" id="ARBA00013725"/>
    </source>
</evidence>
<evidence type="ECO:0000256" key="10">
    <source>
        <dbReference type="HAMAP-Rule" id="MF_00366"/>
    </source>
</evidence>